<dbReference type="PANTHER" id="PTHR11097">
    <property type="entry name" value="EXOSOME COMPLEX EXONUCLEASE RIBOSOMAL RNA PROCESSING PROTEIN"/>
    <property type="match status" value="1"/>
</dbReference>
<evidence type="ECO:0000256" key="2">
    <source>
        <dbReference type="ARBA" id="ARBA00022490"/>
    </source>
</evidence>
<evidence type="ECO:0000256" key="3">
    <source>
        <dbReference type="ARBA" id="ARBA00022835"/>
    </source>
</evidence>
<evidence type="ECO:0000313" key="7">
    <source>
        <dbReference type="EMBL" id="AIE97627.1"/>
    </source>
</evidence>
<feature type="domain" description="Exoribonuclease phosphorolytic" evidence="6">
    <location>
        <begin position="191"/>
        <end position="253"/>
    </location>
</feature>
<dbReference type="InterPro" id="IPR015847">
    <property type="entry name" value="ExoRNase_PH_dom2"/>
</dbReference>
<dbReference type="InterPro" id="IPR036345">
    <property type="entry name" value="ExoRNase_PH_dom2_sf"/>
</dbReference>
<evidence type="ECO:0000259" key="5">
    <source>
        <dbReference type="Pfam" id="PF01138"/>
    </source>
</evidence>
<sequence>MTDLSIIDKLKRSKILDLLQEGKRIDGRALDESRPLVIDTGVIPHANGSARARLGDTEIVSGIKVQPDRPFPDMGDKGIFMCTAEILPLAHPSAETGPPQPAVIELARVVDRGIRESGMIDLSQFVLEKDKSVIGLFADCVVTDHDGNLFDACSYAAVAAIITSTVPKWEMKDDKPTLIEDQESPTPITTIPVSVTMGRIGEFIIVDPNLDEWECLDARITITTNSDGNIVALQKGGDDGFSVEQLVKCSELSIVSGKKIREIIKQATEGTQ</sequence>
<dbReference type="SUPFAM" id="SSF55666">
    <property type="entry name" value="Ribonuclease PH domain 2-like"/>
    <property type="match status" value="1"/>
</dbReference>
<name>A0A075G7B1_9ARCH</name>
<dbReference type="InterPro" id="IPR050590">
    <property type="entry name" value="Exosome_comp_Rrp42_subfam"/>
</dbReference>
<feature type="domain" description="Exoribonuclease phosphorolytic" evidence="5">
    <location>
        <begin position="32"/>
        <end position="167"/>
    </location>
</feature>
<evidence type="ECO:0000256" key="1">
    <source>
        <dbReference type="ARBA" id="ARBA00004496"/>
    </source>
</evidence>
<dbReference type="GO" id="GO:0000177">
    <property type="term" value="C:cytoplasmic exosome (RNase complex)"/>
    <property type="evidence" value="ECO:0007669"/>
    <property type="project" value="TreeGrafter"/>
</dbReference>
<accession>A0A075G7B1</accession>
<evidence type="ECO:0000259" key="6">
    <source>
        <dbReference type="Pfam" id="PF03725"/>
    </source>
</evidence>
<comment type="similarity">
    <text evidence="4">Belongs to the RNase PH family. Rrp42 subfamily.</text>
</comment>
<keyword evidence="3 4" id="KW-0271">Exosome</keyword>
<dbReference type="CDD" id="cd11365">
    <property type="entry name" value="RNase_PH_archRRP42"/>
    <property type="match status" value="1"/>
</dbReference>
<dbReference type="InterPro" id="IPR020568">
    <property type="entry name" value="Ribosomal_Su5_D2-typ_SF"/>
</dbReference>
<proteinExistence type="inferred from homology"/>
<dbReference type="Pfam" id="PF01138">
    <property type="entry name" value="RNase_PH"/>
    <property type="match status" value="1"/>
</dbReference>
<dbReference type="HAMAP" id="MF_00622">
    <property type="entry name" value="Exosome_Rrp42"/>
    <property type="match status" value="1"/>
</dbReference>
<organism evidence="7">
    <name type="scientific">uncultured marine thaumarchaeote KM3_01_F07</name>
    <dbReference type="NCBI Taxonomy" id="1455953"/>
    <lineage>
        <taxon>Archaea</taxon>
        <taxon>Nitrososphaerota</taxon>
        <taxon>environmental samples</taxon>
    </lineage>
</organism>
<dbReference type="Pfam" id="PF03725">
    <property type="entry name" value="RNase_PH_C"/>
    <property type="match status" value="1"/>
</dbReference>
<dbReference type="InterPro" id="IPR020869">
    <property type="entry name" value="Rrp42_archaea"/>
</dbReference>
<protein>
    <recommendedName>
        <fullName evidence="4">Exosome complex component Rrp42</fullName>
    </recommendedName>
</protein>
<dbReference type="Gene3D" id="3.30.230.70">
    <property type="entry name" value="GHMP Kinase, N-terminal domain"/>
    <property type="match status" value="1"/>
</dbReference>
<dbReference type="InterPro" id="IPR027408">
    <property type="entry name" value="PNPase/RNase_PH_dom_sf"/>
</dbReference>
<keyword evidence="2 4" id="KW-0963">Cytoplasm</keyword>
<dbReference type="SUPFAM" id="SSF54211">
    <property type="entry name" value="Ribosomal protein S5 domain 2-like"/>
    <property type="match status" value="1"/>
</dbReference>
<comment type="subcellular location">
    <subcellularLocation>
        <location evidence="1 4">Cytoplasm</location>
    </subcellularLocation>
</comment>
<dbReference type="EMBL" id="KF900512">
    <property type="protein sequence ID" value="AIE97627.1"/>
    <property type="molecule type" value="Genomic_DNA"/>
</dbReference>
<dbReference type="GO" id="GO:0016075">
    <property type="term" value="P:rRNA catabolic process"/>
    <property type="evidence" value="ECO:0007669"/>
    <property type="project" value="TreeGrafter"/>
</dbReference>
<dbReference type="AlphaFoldDB" id="A0A075G7B1"/>
<dbReference type="InterPro" id="IPR001247">
    <property type="entry name" value="ExoRNase_PH_dom1"/>
</dbReference>
<evidence type="ECO:0000256" key="4">
    <source>
        <dbReference type="HAMAP-Rule" id="MF_00622"/>
    </source>
</evidence>
<comment type="subunit">
    <text evidence="4">Component of the archaeal exosome complex. Forms a hexameric ring-like arrangement composed of 3 Rrp41-Rrp42 heterodimers. The hexameric ring associates with a trimer of Rrp4 and/or Csl4 subunits.</text>
</comment>
<gene>
    <name evidence="7" type="primary">EXOSC7</name>
    <name evidence="7" type="synonym">RRP42</name>
    <name evidence="4" type="synonym">rrp42</name>
</gene>
<dbReference type="GO" id="GO:0035925">
    <property type="term" value="F:mRNA 3'-UTR AU-rich region binding"/>
    <property type="evidence" value="ECO:0007669"/>
    <property type="project" value="TreeGrafter"/>
</dbReference>
<reference evidence="7" key="1">
    <citation type="journal article" date="2014" name="Genome Biol. Evol.">
        <title>Pangenome evidence for extensive interdomain horizontal transfer affecting lineage core and shell genes in uncultured planktonic thaumarchaeota and euryarchaeota.</title>
        <authorList>
            <person name="Deschamps P."/>
            <person name="Zivanovic Y."/>
            <person name="Moreira D."/>
            <person name="Rodriguez-Valera F."/>
            <person name="Lopez-Garcia P."/>
        </authorList>
    </citation>
    <scope>NUCLEOTIDE SEQUENCE</scope>
</reference>
<comment type="function">
    <text evidence="4">Non-catalytic component of the exosome, which is a complex involved in RNA degradation. Contributes to the structuring of the Rrp41 active site.</text>
</comment>
<dbReference type="PANTHER" id="PTHR11097:SF8">
    <property type="entry name" value="EXOSOME COMPLEX COMPONENT RRP42"/>
    <property type="match status" value="1"/>
</dbReference>